<dbReference type="Proteomes" id="UP000828390">
    <property type="component" value="Unassembled WGS sequence"/>
</dbReference>
<evidence type="ECO:0000313" key="2">
    <source>
        <dbReference type="Proteomes" id="UP000828390"/>
    </source>
</evidence>
<reference evidence="1" key="2">
    <citation type="submission" date="2020-11" db="EMBL/GenBank/DDBJ databases">
        <authorList>
            <person name="McCartney M.A."/>
            <person name="Auch B."/>
            <person name="Kono T."/>
            <person name="Mallez S."/>
            <person name="Becker A."/>
            <person name="Gohl D.M."/>
            <person name="Silverstein K.A.T."/>
            <person name="Koren S."/>
            <person name="Bechman K.B."/>
            <person name="Herman A."/>
            <person name="Abrahante J.E."/>
            <person name="Garbe J."/>
        </authorList>
    </citation>
    <scope>NUCLEOTIDE SEQUENCE</scope>
    <source>
        <strain evidence="1">Duluth1</strain>
        <tissue evidence="1">Whole animal</tissue>
    </source>
</reference>
<organism evidence="1 2">
    <name type="scientific">Dreissena polymorpha</name>
    <name type="common">Zebra mussel</name>
    <name type="synonym">Mytilus polymorpha</name>
    <dbReference type="NCBI Taxonomy" id="45954"/>
    <lineage>
        <taxon>Eukaryota</taxon>
        <taxon>Metazoa</taxon>
        <taxon>Spiralia</taxon>
        <taxon>Lophotrochozoa</taxon>
        <taxon>Mollusca</taxon>
        <taxon>Bivalvia</taxon>
        <taxon>Autobranchia</taxon>
        <taxon>Heteroconchia</taxon>
        <taxon>Euheterodonta</taxon>
        <taxon>Imparidentia</taxon>
        <taxon>Neoheterodontei</taxon>
        <taxon>Myida</taxon>
        <taxon>Dreissenoidea</taxon>
        <taxon>Dreissenidae</taxon>
        <taxon>Dreissena</taxon>
    </lineage>
</organism>
<reference evidence="1" key="1">
    <citation type="journal article" date="2019" name="bioRxiv">
        <title>The Genome of the Zebra Mussel, Dreissena polymorpha: A Resource for Invasive Species Research.</title>
        <authorList>
            <person name="McCartney M.A."/>
            <person name="Auch B."/>
            <person name="Kono T."/>
            <person name="Mallez S."/>
            <person name="Zhang Y."/>
            <person name="Obille A."/>
            <person name="Becker A."/>
            <person name="Abrahante J.E."/>
            <person name="Garbe J."/>
            <person name="Badalamenti J.P."/>
            <person name="Herman A."/>
            <person name="Mangelson H."/>
            <person name="Liachko I."/>
            <person name="Sullivan S."/>
            <person name="Sone E.D."/>
            <person name="Koren S."/>
            <person name="Silverstein K.A.T."/>
            <person name="Beckman K.B."/>
            <person name="Gohl D.M."/>
        </authorList>
    </citation>
    <scope>NUCLEOTIDE SEQUENCE</scope>
    <source>
        <strain evidence="1">Duluth1</strain>
        <tissue evidence="1">Whole animal</tissue>
    </source>
</reference>
<sequence length="71" mass="7720">CGNDILTQLLTKFVGANRQTNRQTNRQGKNNMSPTTIADVDIVESVSWEEPVLGVCGGDNEIAPQGLDFEI</sequence>
<evidence type="ECO:0000313" key="1">
    <source>
        <dbReference type="EMBL" id="KAH3859345.1"/>
    </source>
</evidence>
<keyword evidence="2" id="KW-1185">Reference proteome</keyword>
<gene>
    <name evidence="1" type="ORF">DPMN_102064</name>
</gene>
<dbReference type="AlphaFoldDB" id="A0A9D4LJU9"/>
<dbReference type="EMBL" id="JAIWYP010000003">
    <property type="protein sequence ID" value="KAH3859345.1"/>
    <property type="molecule type" value="Genomic_DNA"/>
</dbReference>
<proteinExistence type="predicted"/>
<accession>A0A9D4LJU9</accession>
<feature type="non-terminal residue" evidence="1">
    <location>
        <position position="1"/>
    </location>
</feature>
<protein>
    <submittedName>
        <fullName evidence="1">Uncharacterized protein</fullName>
    </submittedName>
</protein>
<comment type="caution">
    <text evidence="1">The sequence shown here is derived from an EMBL/GenBank/DDBJ whole genome shotgun (WGS) entry which is preliminary data.</text>
</comment>
<name>A0A9D4LJU9_DREPO</name>